<dbReference type="InterPro" id="IPR010131">
    <property type="entry name" value="MdtP/NodT-like"/>
</dbReference>
<accession>A0ABX8TKU5</accession>
<gene>
    <name evidence="4" type="ORF">KWG56_07875</name>
</gene>
<keyword evidence="3" id="KW-0732">Signal</keyword>
<dbReference type="EMBL" id="CP080034">
    <property type="protein sequence ID" value="QYC11856.1"/>
    <property type="molecule type" value="Genomic_DNA"/>
</dbReference>
<feature type="chain" id="PRO_5045737921" evidence="3">
    <location>
        <begin position="22"/>
        <end position="441"/>
    </location>
</feature>
<feature type="coiled-coil region" evidence="2">
    <location>
        <begin position="405"/>
        <end position="432"/>
    </location>
</feature>
<sequence length="441" mass="45786">MKRTLITTVVAAALIGLGACATPVPKERPSALRLTPPQEAVWTEDFGDPILRDLLARADLGNLDVKAALARAEQAQAAVALTRSTRTPRIEVGVAGAAGGTSLRRTRHAASPTLEAAYEADLWGRIRQMRTAVDADAAAAAADTIEARRLIAAQTVTAYVALRAAQQAEASAQRAAAAAARRVDLMRVRVQNGAASNGEVLEAEVVRAEAEAVGREARTEVIAQTLRLEALLGGARGLELASADLPRLPADADGLSSDAVDHRPEVHAALLRLQSADARRAAAVAAERPQFQIIAALGAPDPAIATLLDVKTLAWALAGTVTQAVVDGGAADARIAAASSEADQAEIAWRKAVVDGWTEMQLAVRREADAAAAVSQASLVDRTARTALQAAERRHREGVIDGVAMADAALAVETAQRALTQAQAQALAARVQRRLATGTGG</sequence>
<keyword evidence="2" id="KW-0175">Coiled coil</keyword>
<organism evidence="4 5">
    <name type="scientific">Brevundimonas nasdae</name>
    <dbReference type="NCBI Taxonomy" id="172043"/>
    <lineage>
        <taxon>Bacteria</taxon>
        <taxon>Pseudomonadati</taxon>
        <taxon>Pseudomonadota</taxon>
        <taxon>Alphaproteobacteria</taxon>
        <taxon>Caulobacterales</taxon>
        <taxon>Caulobacteraceae</taxon>
        <taxon>Brevundimonas</taxon>
    </lineage>
</organism>
<protein>
    <submittedName>
        <fullName evidence="4">TolC family protein</fullName>
    </submittedName>
</protein>
<dbReference type="RefSeq" id="WP_219354364.1">
    <property type="nucleotide sequence ID" value="NZ_CP080034.1"/>
</dbReference>
<dbReference type="Pfam" id="PF02321">
    <property type="entry name" value="OEP"/>
    <property type="match status" value="2"/>
</dbReference>
<evidence type="ECO:0000256" key="3">
    <source>
        <dbReference type="SAM" id="SignalP"/>
    </source>
</evidence>
<evidence type="ECO:0000256" key="2">
    <source>
        <dbReference type="SAM" id="Coils"/>
    </source>
</evidence>
<name>A0ABX8TKU5_9CAUL</name>
<comment type="similarity">
    <text evidence="1">Belongs to the outer membrane factor (OMF) (TC 1.B.17) family.</text>
</comment>
<keyword evidence="5" id="KW-1185">Reference proteome</keyword>
<evidence type="ECO:0000313" key="5">
    <source>
        <dbReference type="Proteomes" id="UP000824334"/>
    </source>
</evidence>
<evidence type="ECO:0000256" key="1">
    <source>
        <dbReference type="ARBA" id="ARBA00007613"/>
    </source>
</evidence>
<dbReference type="InterPro" id="IPR003423">
    <property type="entry name" value="OMP_efflux"/>
</dbReference>
<dbReference type="PANTHER" id="PTHR30203:SF29">
    <property type="entry name" value="PROTEIN CYAE"/>
    <property type="match status" value="1"/>
</dbReference>
<dbReference type="PROSITE" id="PS51257">
    <property type="entry name" value="PROKAR_LIPOPROTEIN"/>
    <property type="match status" value="1"/>
</dbReference>
<feature type="signal peptide" evidence="3">
    <location>
        <begin position="1"/>
        <end position="21"/>
    </location>
</feature>
<dbReference type="GeneID" id="94375180"/>
<dbReference type="PANTHER" id="PTHR30203">
    <property type="entry name" value="OUTER MEMBRANE CATION EFFLUX PROTEIN"/>
    <property type="match status" value="1"/>
</dbReference>
<dbReference type="Proteomes" id="UP000824334">
    <property type="component" value="Chromosome"/>
</dbReference>
<proteinExistence type="inferred from homology"/>
<reference evidence="4 5" key="1">
    <citation type="submission" date="2021-07" db="EMBL/GenBank/DDBJ databases">
        <title>Isolation and characterization of bacteria from a gold mining with a capacity of golden bioaccumulation.</title>
        <authorList>
            <person name="Yang X.J."/>
        </authorList>
    </citation>
    <scope>NUCLEOTIDE SEQUENCE [LARGE SCALE GENOMIC DNA]</scope>
    <source>
        <strain evidence="4 5">Au29</strain>
    </source>
</reference>
<evidence type="ECO:0000313" key="4">
    <source>
        <dbReference type="EMBL" id="QYC11856.1"/>
    </source>
</evidence>